<gene>
    <name evidence="1" type="ORF">E3U43_008353</name>
</gene>
<name>A0ACD3RTS8_LARCR</name>
<organism evidence="1 2">
    <name type="scientific">Larimichthys crocea</name>
    <name type="common">Large yellow croaker</name>
    <name type="synonym">Pseudosciaena crocea</name>
    <dbReference type="NCBI Taxonomy" id="215358"/>
    <lineage>
        <taxon>Eukaryota</taxon>
        <taxon>Metazoa</taxon>
        <taxon>Chordata</taxon>
        <taxon>Craniata</taxon>
        <taxon>Vertebrata</taxon>
        <taxon>Euteleostomi</taxon>
        <taxon>Actinopterygii</taxon>
        <taxon>Neopterygii</taxon>
        <taxon>Teleostei</taxon>
        <taxon>Neoteleostei</taxon>
        <taxon>Acanthomorphata</taxon>
        <taxon>Eupercaria</taxon>
        <taxon>Sciaenidae</taxon>
        <taxon>Larimichthys</taxon>
    </lineage>
</organism>
<dbReference type="Proteomes" id="UP000793456">
    <property type="component" value="Chromosome I"/>
</dbReference>
<keyword evidence="2" id="KW-1185">Reference proteome</keyword>
<comment type="caution">
    <text evidence="1">The sequence shown here is derived from an EMBL/GenBank/DDBJ whole genome shotgun (WGS) entry which is preliminary data.</text>
</comment>
<reference evidence="1" key="1">
    <citation type="submission" date="2018-11" db="EMBL/GenBank/DDBJ databases">
        <title>The sequence and de novo assembly of Larimichthys crocea genome using PacBio and Hi-C technologies.</title>
        <authorList>
            <person name="Xu P."/>
            <person name="Chen B."/>
            <person name="Zhou Z."/>
            <person name="Ke Q."/>
            <person name="Wu Y."/>
            <person name="Bai H."/>
            <person name="Pu F."/>
        </authorList>
    </citation>
    <scope>NUCLEOTIDE SEQUENCE</scope>
    <source>
        <tissue evidence="1">Muscle</tissue>
    </source>
</reference>
<dbReference type="EMBL" id="CM011674">
    <property type="protein sequence ID" value="TMS23047.1"/>
    <property type="molecule type" value="Genomic_DNA"/>
</dbReference>
<sequence>MFAAPSEERSHDGASHTCGENITKPRSKVKKKATSPKVTLPPLCREPPSLSAAFVARPLFNCTPVLRNVPFDRPLSVVELPHLIAHVGPGKAADDTKWTEGPRLMASALGTHIPIRTADESTAQSLTGEDESIKVTTCMDKKITTVKTGNSDQTQ</sequence>
<evidence type="ECO:0000313" key="1">
    <source>
        <dbReference type="EMBL" id="TMS23047.1"/>
    </source>
</evidence>
<proteinExistence type="predicted"/>
<protein>
    <submittedName>
        <fullName evidence="1">Uncharacterized protein</fullName>
    </submittedName>
</protein>
<accession>A0ACD3RTS8</accession>
<evidence type="ECO:0000313" key="2">
    <source>
        <dbReference type="Proteomes" id="UP000793456"/>
    </source>
</evidence>